<dbReference type="Gene3D" id="1.10.540.10">
    <property type="entry name" value="Acyl-CoA dehydrogenase/oxidase, N-terminal domain"/>
    <property type="match status" value="1"/>
</dbReference>
<evidence type="ECO:0000259" key="1">
    <source>
        <dbReference type="Pfam" id="PF02771"/>
    </source>
</evidence>
<dbReference type="SUPFAM" id="SSF56645">
    <property type="entry name" value="Acyl-CoA dehydrogenase NM domain-like"/>
    <property type="match status" value="1"/>
</dbReference>
<dbReference type="STRING" id="207340.APZ41_019020"/>
<dbReference type="RefSeq" id="WP_058389057.1">
    <property type="nucleotide sequence ID" value="NZ_JAVVDL010000169.1"/>
</dbReference>
<dbReference type="InterPro" id="IPR037069">
    <property type="entry name" value="AcylCoA_DH/ox_N_sf"/>
</dbReference>
<dbReference type="AlphaFoldDB" id="A0A1S8D1R6"/>
<proteinExistence type="predicted"/>
<dbReference type="PANTHER" id="PTHR43884:SF12">
    <property type="entry name" value="ISOVALERYL-COA DEHYDROGENASE, MITOCHONDRIAL-RELATED"/>
    <property type="match status" value="1"/>
</dbReference>
<sequence>MAATLDPALRAWLDEVATGLDRGTADPALVLPRLAAAGLFRIGVPEKLGGTGGDVTNAVEAVAAISERSLAAGFVAWGHRTFIEYLLQSPNTALQDRLLPALLAGEVAGATGMSNAMKALAGLEEIGIAARPDGEGQVLDGRLPWVTNLRAEGFHVAAAVAPSEGEPFCVSLPSDAPGLERSDDLDLLAMRSTSTAAVDIRAVPIGPEDVLHPSARQWLPRVRPAFLGLQCGMSIGLARRALAEAAACGGAARHVLQEPVGALLAGLAIQERALREGLRDGRFVADVPSLFRIRIALADIVSEAVGLELQASGGRAYLTGPGEGFARRWREAAFIPVITPSLVQLRAALAGQAARAA</sequence>
<evidence type="ECO:0000313" key="2">
    <source>
        <dbReference type="EMBL" id="ONH81580.1"/>
    </source>
</evidence>
<dbReference type="Proteomes" id="UP000054844">
    <property type="component" value="Unassembled WGS sequence"/>
</dbReference>
<feature type="domain" description="Acyl-CoA dehydrogenase/oxidase N-terminal" evidence="1">
    <location>
        <begin position="20"/>
        <end position="106"/>
    </location>
</feature>
<dbReference type="InterPro" id="IPR009100">
    <property type="entry name" value="AcylCoA_DH/oxidase_NM_dom_sf"/>
</dbReference>
<dbReference type="PANTHER" id="PTHR43884">
    <property type="entry name" value="ACYL-COA DEHYDROGENASE"/>
    <property type="match status" value="1"/>
</dbReference>
<comment type="caution">
    <text evidence="2">The sequence shown here is derived from an EMBL/GenBank/DDBJ whole genome shotgun (WGS) entry which is preliminary data.</text>
</comment>
<reference evidence="2" key="1">
    <citation type="submission" date="2016-12" db="EMBL/GenBank/DDBJ databases">
        <title>Draft genome sequence of Roseomonas mucosa strain AU37, isolated from a peripheral intravenous catheter.</title>
        <authorList>
            <person name="Choudhury M.A."/>
            <person name="Sidjabat H.E."/>
            <person name="Wailan A.M."/>
            <person name="Zhang L."/>
            <person name="Marsh N.M."/>
            <person name="Rickard C.M."/>
            <person name="Davies M."/>
            <person name="Mcmillan D.J."/>
        </authorList>
    </citation>
    <scope>NUCLEOTIDE SEQUENCE [LARGE SCALE GENOMIC DNA]</scope>
    <source>
        <strain evidence="2">AU37</strain>
    </source>
</reference>
<dbReference type="OrthoDB" id="2564795at2"/>
<dbReference type="Gene3D" id="2.40.110.10">
    <property type="entry name" value="Butyryl-CoA Dehydrogenase, subunit A, domain 2"/>
    <property type="match status" value="1"/>
</dbReference>
<accession>A0A1S8D1R6</accession>
<dbReference type="GO" id="GO:0003995">
    <property type="term" value="F:acyl-CoA dehydrogenase activity"/>
    <property type="evidence" value="ECO:0007669"/>
    <property type="project" value="TreeGrafter"/>
</dbReference>
<dbReference type="InterPro" id="IPR013786">
    <property type="entry name" value="AcylCoA_DH/ox_N"/>
</dbReference>
<organism evidence="2 3">
    <name type="scientific">Roseomonas mucosa</name>
    <dbReference type="NCBI Taxonomy" id="207340"/>
    <lineage>
        <taxon>Bacteria</taxon>
        <taxon>Pseudomonadati</taxon>
        <taxon>Pseudomonadota</taxon>
        <taxon>Alphaproteobacteria</taxon>
        <taxon>Acetobacterales</taxon>
        <taxon>Roseomonadaceae</taxon>
        <taxon>Roseomonas</taxon>
    </lineage>
</organism>
<evidence type="ECO:0000313" key="3">
    <source>
        <dbReference type="Proteomes" id="UP000054844"/>
    </source>
</evidence>
<name>A0A1S8D1R6_9PROT</name>
<dbReference type="Pfam" id="PF02771">
    <property type="entry name" value="Acyl-CoA_dh_N"/>
    <property type="match status" value="1"/>
</dbReference>
<keyword evidence="3" id="KW-1185">Reference proteome</keyword>
<dbReference type="InterPro" id="IPR046373">
    <property type="entry name" value="Acyl-CoA_Oxase/DH_mid-dom_sf"/>
</dbReference>
<protein>
    <submittedName>
        <fullName evidence="2">Acyl-CoA dehydrogenase</fullName>
    </submittedName>
</protein>
<gene>
    <name evidence="2" type="ORF">APZ41_019020</name>
</gene>
<dbReference type="EMBL" id="LLWF02000105">
    <property type="protein sequence ID" value="ONH81580.1"/>
    <property type="molecule type" value="Genomic_DNA"/>
</dbReference>
<dbReference type="GO" id="GO:0050660">
    <property type="term" value="F:flavin adenine dinucleotide binding"/>
    <property type="evidence" value="ECO:0007669"/>
    <property type="project" value="InterPro"/>
</dbReference>